<comment type="caution">
    <text evidence="2">The sequence shown here is derived from an EMBL/GenBank/DDBJ whole genome shotgun (WGS) entry which is preliminary data.</text>
</comment>
<sequence>MIPKFVRKKFAGVQQPLGRWILRHVAEFIVLSPAILVTWIWLKLRHKEVLIVGRLSSTVSQFISQLEPELRRRLAMSNSMERTIVINLSADQNTQIRKMYNRVVKIYGEEARLKRRTIWWASQKGLFRKVLVEDQSDPMWVLEEPSVSLTEQEENEGQKFLTENDLKKNEFLCYTVRTASYYEALLSAGERLRPNNIRNPDESIYLSVANIFASNDLKILRMGKDISPLSESKTNKNFIDYAGRFRSDFLDVYLMKYCRFAFVGNTGIVSLRWLWNLPNVHGDSYLIRRNQIRGDLFILQRVFLSDKGRLATFKEMLQMNHYSVETRMEGLGVKLVKNTVEEIKAVCDEMNARVDGTWESTAEDEELQRRYQDLIVKYSNKPEWNGGGRIGAQFLRENQDLLRE</sequence>
<keyword evidence="1" id="KW-0472">Membrane</keyword>
<evidence type="ECO:0000313" key="3">
    <source>
        <dbReference type="Proteomes" id="UP000740727"/>
    </source>
</evidence>
<dbReference type="AlphaFoldDB" id="A0A965GF88"/>
<accession>A0A965GF88</accession>
<name>A0A965GF88_9PROT</name>
<gene>
    <name evidence="2" type="ORF">EBT44_06930</name>
</gene>
<dbReference type="EMBL" id="RFXN01000182">
    <property type="protein sequence ID" value="NBR94537.1"/>
    <property type="molecule type" value="Genomic_DNA"/>
</dbReference>
<reference evidence="2" key="1">
    <citation type="submission" date="2018-10" db="EMBL/GenBank/DDBJ databases">
        <title>Iterative Subtractive Binning of Freshwater Chronoseries Metagenomes Recovers Nearly Complete Genomes from over Four Hundred Novel Species.</title>
        <authorList>
            <person name="Rodriguez-R L.M."/>
            <person name="Tsementzi D."/>
            <person name="Luo C."/>
            <person name="Konstantinidis K.T."/>
        </authorList>
    </citation>
    <scope>NUCLEOTIDE SEQUENCE</scope>
    <source>
        <strain evidence="2">WB5_2A_028</strain>
    </source>
</reference>
<dbReference type="NCBIfam" id="TIGR04372">
    <property type="entry name" value="glycosyl_04372"/>
    <property type="match status" value="1"/>
</dbReference>
<dbReference type="InterPro" id="IPR030808">
    <property type="entry name" value="Glycosyl_04372"/>
</dbReference>
<protein>
    <submittedName>
        <fullName evidence="2">TIGR04372 family glycosyltransferase</fullName>
    </submittedName>
</protein>
<feature type="transmembrane region" description="Helical" evidence="1">
    <location>
        <begin position="21"/>
        <end position="42"/>
    </location>
</feature>
<evidence type="ECO:0000313" key="2">
    <source>
        <dbReference type="EMBL" id="NBR94537.1"/>
    </source>
</evidence>
<organism evidence="2 3">
    <name type="scientific">Candidatus Fonsibacter lacus</name>
    <dbReference type="NCBI Taxonomy" id="2576439"/>
    <lineage>
        <taxon>Bacteria</taxon>
        <taxon>Pseudomonadati</taxon>
        <taxon>Pseudomonadota</taxon>
        <taxon>Alphaproteobacteria</taxon>
        <taxon>Candidatus Pelagibacterales</taxon>
        <taxon>Candidatus Pelagibacterales incertae sedis</taxon>
        <taxon>Candidatus Fonsibacter</taxon>
    </lineage>
</organism>
<proteinExistence type="predicted"/>
<keyword evidence="1" id="KW-0812">Transmembrane</keyword>
<evidence type="ECO:0000256" key="1">
    <source>
        <dbReference type="SAM" id="Phobius"/>
    </source>
</evidence>
<dbReference type="Proteomes" id="UP000740727">
    <property type="component" value="Unassembled WGS sequence"/>
</dbReference>
<keyword evidence="1" id="KW-1133">Transmembrane helix</keyword>